<dbReference type="Proteomes" id="UP000580856">
    <property type="component" value="Unassembled WGS sequence"/>
</dbReference>
<comment type="caution">
    <text evidence="2">The sequence shown here is derived from an EMBL/GenBank/DDBJ whole genome shotgun (WGS) entry which is preliminary data.</text>
</comment>
<protein>
    <submittedName>
        <fullName evidence="2">Capsid protein</fullName>
    </submittedName>
</protein>
<evidence type="ECO:0000313" key="3">
    <source>
        <dbReference type="Proteomes" id="UP000580856"/>
    </source>
</evidence>
<reference evidence="2 3" key="1">
    <citation type="submission" date="2020-03" db="EMBL/GenBank/DDBJ databases">
        <title>Genomic Encyclopedia of Type Strains, Phase IV (KMG-IV): sequencing the most valuable type-strain genomes for metagenomic binning, comparative biology and taxonomic classification.</title>
        <authorList>
            <person name="Goeker M."/>
        </authorList>
    </citation>
    <scope>NUCLEOTIDE SEQUENCE [LARGE SCALE GENOMIC DNA]</scope>
    <source>
        <strain evidence="2 3">DSM 24233</strain>
    </source>
</reference>
<evidence type="ECO:0000313" key="2">
    <source>
        <dbReference type="EMBL" id="NJB66448.1"/>
    </source>
</evidence>
<proteinExistence type="predicted"/>
<evidence type="ECO:0000256" key="1">
    <source>
        <dbReference type="SAM" id="MobiDB-lite"/>
    </source>
</evidence>
<dbReference type="InterPro" id="IPR006429">
    <property type="entry name" value="Phage_lambda_portal"/>
</dbReference>
<keyword evidence="3" id="KW-1185">Reference proteome</keyword>
<dbReference type="AlphaFoldDB" id="A0A846QDJ1"/>
<dbReference type="GO" id="GO:0005198">
    <property type="term" value="F:structural molecule activity"/>
    <property type="evidence" value="ECO:0007669"/>
    <property type="project" value="InterPro"/>
</dbReference>
<gene>
    <name evidence="2" type="ORF">GGQ74_000088</name>
</gene>
<dbReference type="EMBL" id="JAATJA010000001">
    <property type="protein sequence ID" value="NJB66448.1"/>
    <property type="molecule type" value="Genomic_DNA"/>
</dbReference>
<accession>A0A846QDJ1</accession>
<feature type="region of interest" description="Disordered" evidence="1">
    <location>
        <begin position="1"/>
        <end position="20"/>
    </location>
</feature>
<dbReference type="Pfam" id="PF05136">
    <property type="entry name" value="Phage_portal_2"/>
    <property type="match status" value="1"/>
</dbReference>
<feature type="compositionally biased region" description="Basic residues" evidence="1">
    <location>
        <begin position="10"/>
        <end position="19"/>
    </location>
</feature>
<dbReference type="RefSeq" id="WP_167939585.1">
    <property type="nucleotide sequence ID" value="NZ_JAATJA010000001.1"/>
</dbReference>
<feature type="compositionally biased region" description="Acidic residues" evidence="1">
    <location>
        <begin position="486"/>
        <end position="496"/>
    </location>
</feature>
<sequence>MNASRTAPMRGRHAVRHGAARTGTMSNWTNSIVTRRLAEMQRRQVEDRALDLYTNDAMAHGLLEGLTAEGVGIGLTPQLAPDAEWLGLSDAWRHEFQRAGAKLFERWGMDCRFFCDAQRRLNFYGLQALAWFNWRLFGVGLFQVLADDDPMNPLPLSVLPLDPMRLSDPAPGTRAEVCDGVEIDHDGRPVAVHLSRAMGQPAVRVPVRDEATGLPRVLMVCDVRNVGEYRQDSILGSMIKELRDNKDFVDAALVRTLIANMFVMNLQHVSAGGRLGNSWDERYEELEQAILLHTGPQEDVRFLSNDAPGPNYEKMFDSIVKRLGMATGRGPENVSREYKASYSASRASMNKSEQLTETEQHLVLNPHFNQPLLAWMLYAGAVRGLVPVADLGHMRANLHDYTRAQWLPQPPKHIDPLKTASANKVNHAIGERSYRDACAEQGKDWQEALRQRAEERAFIRDLEDEYGVSLGLGAGTAPAARTQSAADEETEHAEDE</sequence>
<feature type="region of interest" description="Disordered" evidence="1">
    <location>
        <begin position="471"/>
        <end position="496"/>
    </location>
</feature>
<organism evidence="2 3">
    <name type="scientific">Desulfobaculum xiamenense</name>
    <dbReference type="NCBI Taxonomy" id="995050"/>
    <lineage>
        <taxon>Bacteria</taxon>
        <taxon>Pseudomonadati</taxon>
        <taxon>Thermodesulfobacteriota</taxon>
        <taxon>Desulfovibrionia</taxon>
        <taxon>Desulfovibrionales</taxon>
        <taxon>Desulfovibrionaceae</taxon>
        <taxon>Desulfobaculum</taxon>
    </lineage>
</organism>
<name>A0A846QDJ1_9BACT</name>
<dbReference type="GO" id="GO:0019068">
    <property type="term" value="P:virion assembly"/>
    <property type="evidence" value="ECO:0007669"/>
    <property type="project" value="InterPro"/>
</dbReference>